<dbReference type="Pfam" id="PF00126">
    <property type="entry name" value="HTH_1"/>
    <property type="match status" value="1"/>
</dbReference>
<comment type="similarity">
    <text evidence="1">Belongs to the LysR transcriptional regulatory family.</text>
</comment>
<dbReference type="SUPFAM" id="SSF53850">
    <property type="entry name" value="Periplasmic binding protein-like II"/>
    <property type="match status" value="1"/>
</dbReference>
<dbReference type="InterPro" id="IPR005119">
    <property type="entry name" value="LysR_subst-bd"/>
</dbReference>
<dbReference type="PANTHER" id="PTHR30126:SF22">
    <property type="entry name" value="HTH-TYPE TRANSCRIPTIONAL REGULATOR YHAJ-RELATED"/>
    <property type="match status" value="1"/>
</dbReference>
<evidence type="ECO:0000259" key="5">
    <source>
        <dbReference type="PROSITE" id="PS50931"/>
    </source>
</evidence>
<keyword evidence="4" id="KW-0804">Transcription</keyword>
<accession>L8JAI2</accession>
<name>L8JAI2_9GAMM</name>
<dbReference type="GO" id="GO:0000976">
    <property type="term" value="F:transcription cis-regulatory region binding"/>
    <property type="evidence" value="ECO:0007669"/>
    <property type="project" value="TreeGrafter"/>
</dbReference>
<sequence>MNKLLSFEALLVLDAIERRGSFAAASEELGRAPSSLSYQVQKLEQDLDLVIFDRSGHKAAFTKAGALLLERGRQLLTAADEMISDASALAHGWELDITIAYDGLIKLDHLLPLVDELGKQSKTRVRFREEILAGCWESLAQDRADILVAPAPAVAPPEVKIKPIGKLDTIWVAHPDHPIHQHDNPLDPKVRQQYRGIAVADTARNLPPLTYNILDDQPLLTVSSMHDKLVALKAGVGIATMSASYAEESIKNGELTVIGDDPVQELEIVLAWNRSRMGKAKSWCIQHLESLWKKQFKQK</sequence>
<dbReference type="Pfam" id="PF03466">
    <property type="entry name" value="LysR_substrate"/>
    <property type="match status" value="1"/>
</dbReference>
<keyword evidence="7" id="KW-1185">Reference proteome</keyword>
<evidence type="ECO:0000256" key="4">
    <source>
        <dbReference type="ARBA" id="ARBA00023163"/>
    </source>
</evidence>
<reference evidence="6 7" key="1">
    <citation type="submission" date="2012-12" db="EMBL/GenBank/DDBJ databases">
        <title>Genome Assembly of Photobacterium sp. AK15.</title>
        <authorList>
            <person name="Khatri I."/>
            <person name="Vaidya B."/>
            <person name="Srinivas T.N.R."/>
            <person name="Subramanian S."/>
            <person name="Pinnaka A."/>
        </authorList>
    </citation>
    <scope>NUCLEOTIDE SEQUENCE [LARGE SCALE GENOMIC DNA]</scope>
    <source>
        <strain evidence="6 7">AK15</strain>
    </source>
</reference>
<evidence type="ECO:0000313" key="7">
    <source>
        <dbReference type="Proteomes" id="UP000011134"/>
    </source>
</evidence>
<dbReference type="InterPro" id="IPR000847">
    <property type="entry name" value="LysR_HTH_N"/>
</dbReference>
<dbReference type="Gene3D" id="1.10.10.10">
    <property type="entry name" value="Winged helix-like DNA-binding domain superfamily/Winged helix DNA-binding domain"/>
    <property type="match status" value="1"/>
</dbReference>
<dbReference type="Proteomes" id="UP000011134">
    <property type="component" value="Unassembled WGS sequence"/>
</dbReference>
<dbReference type="RefSeq" id="WP_007465812.1">
    <property type="nucleotide sequence ID" value="NZ_AMZO01000016.1"/>
</dbReference>
<protein>
    <submittedName>
        <fullName evidence="6">Putative transcriptional regulator</fullName>
    </submittedName>
</protein>
<evidence type="ECO:0000313" key="6">
    <source>
        <dbReference type="EMBL" id="ELR65776.1"/>
    </source>
</evidence>
<dbReference type="InterPro" id="IPR036390">
    <property type="entry name" value="WH_DNA-bd_sf"/>
</dbReference>
<dbReference type="Gene3D" id="3.40.190.290">
    <property type="match status" value="1"/>
</dbReference>
<dbReference type="GO" id="GO:0003700">
    <property type="term" value="F:DNA-binding transcription factor activity"/>
    <property type="evidence" value="ECO:0007669"/>
    <property type="project" value="InterPro"/>
</dbReference>
<dbReference type="AlphaFoldDB" id="L8JAI2"/>
<dbReference type="OrthoDB" id="5293066at2"/>
<evidence type="ECO:0000256" key="2">
    <source>
        <dbReference type="ARBA" id="ARBA00023015"/>
    </source>
</evidence>
<dbReference type="PANTHER" id="PTHR30126">
    <property type="entry name" value="HTH-TYPE TRANSCRIPTIONAL REGULATOR"/>
    <property type="match status" value="1"/>
</dbReference>
<dbReference type="SUPFAM" id="SSF46785">
    <property type="entry name" value="Winged helix' DNA-binding domain"/>
    <property type="match status" value="1"/>
</dbReference>
<comment type="caution">
    <text evidence="6">The sequence shown here is derived from an EMBL/GenBank/DDBJ whole genome shotgun (WGS) entry which is preliminary data.</text>
</comment>
<keyword evidence="2" id="KW-0805">Transcription regulation</keyword>
<evidence type="ECO:0000256" key="1">
    <source>
        <dbReference type="ARBA" id="ARBA00009437"/>
    </source>
</evidence>
<dbReference type="InterPro" id="IPR036388">
    <property type="entry name" value="WH-like_DNA-bd_sf"/>
</dbReference>
<proteinExistence type="inferred from homology"/>
<dbReference type="PATRIC" id="fig|1056511.3.peg.2354"/>
<dbReference type="EMBL" id="AMZO01000016">
    <property type="protein sequence ID" value="ELR65776.1"/>
    <property type="molecule type" value="Genomic_DNA"/>
</dbReference>
<keyword evidence="3" id="KW-0238">DNA-binding</keyword>
<gene>
    <name evidence="6" type="ORF">C942_00862</name>
</gene>
<organism evidence="6 7">
    <name type="scientific">Photobacterium marinum</name>
    <dbReference type="NCBI Taxonomy" id="1056511"/>
    <lineage>
        <taxon>Bacteria</taxon>
        <taxon>Pseudomonadati</taxon>
        <taxon>Pseudomonadota</taxon>
        <taxon>Gammaproteobacteria</taxon>
        <taxon>Vibrionales</taxon>
        <taxon>Vibrionaceae</taxon>
        <taxon>Photobacterium</taxon>
    </lineage>
</organism>
<feature type="domain" description="HTH lysR-type" evidence="5">
    <location>
        <begin position="5"/>
        <end position="62"/>
    </location>
</feature>
<evidence type="ECO:0000256" key="3">
    <source>
        <dbReference type="ARBA" id="ARBA00023125"/>
    </source>
</evidence>
<dbReference type="PROSITE" id="PS50931">
    <property type="entry name" value="HTH_LYSR"/>
    <property type="match status" value="1"/>
</dbReference>